<dbReference type="PRINTS" id="PR00455">
    <property type="entry name" value="HTHTETR"/>
</dbReference>
<evidence type="ECO:0000256" key="2">
    <source>
        <dbReference type="ARBA" id="ARBA00023125"/>
    </source>
</evidence>
<dbReference type="GO" id="GO:0000976">
    <property type="term" value="F:transcription cis-regulatory region binding"/>
    <property type="evidence" value="ECO:0007669"/>
    <property type="project" value="TreeGrafter"/>
</dbReference>
<proteinExistence type="predicted"/>
<dbReference type="Proteomes" id="UP000198716">
    <property type="component" value="Unassembled WGS sequence"/>
</dbReference>
<name>A0A1I1XMF8_9ACTN</name>
<organism evidence="6 7">
    <name type="scientific">Actinopolyspora alba</name>
    <dbReference type="NCBI Taxonomy" id="673379"/>
    <lineage>
        <taxon>Bacteria</taxon>
        <taxon>Bacillati</taxon>
        <taxon>Actinomycetota</taxon>
        <taxon>Actinomycetes</taxon>
        <taxon>Actinopolysporales</taxon>
        <taxon>Actinopolysporaceae</taxon>
        <taxon>Actinopolyspora</taxon>
        <taxon>Actinopolyspora alba group</taxon>
    </lineage>
</organism>
<dbReference type="InterPro" id="IPR050109">
    <property type="entry name" value="HTH-type_TetR-like_transc_reg"/>
</dbReference>
<dbReference type="EMBL" id="FOMZ01000007">
    <property type="protein sequence ID" value="SFE08506.1"/>
    <property type="molecule type" value="Genomic_DNA"/>
</dbReference>
<dbReference type="SUPFAM" id="SSF46689">
    <property type="entry name" value="Homeodomain-like"/>
    <property type="match status" value="1"/>
</dbReference>
<keyword evidence="2 4" id="KW-0238">DNA-binding</keyword>
<reference evidence="7" key="1">
    <citation type="submission" date="2016-10" db="EMBL/GenBank/DDBJ databases">
        <authorList>
            <person name="Varghese N."/>
            <person name="Submissions S."/>
        </authorList>
    </citation>
    <scope>NUCLEOTIDE SEQUENCE [LARGE SCALE GENOMIC DNA]</scope>
    <source>
        <strain evidence="7">DSM 45004</strain>
    </source>
</reference>
<keyword evidence="1" id="KW-0805">Transcription regulation</keyword>
<feature type="DNA-binding region" description="H-T-H motif" evidence="4">
    <location>
        <begin position="35"/>
        <end position="54"/>
    </location>
</feature>
<dbReference type="AlphaFoldDB" id="A0A1I1XMF8"/>
<evidence type="ECO:0000313" key="7">
    <source>
        <dbReference type="Proteomes" id="UP000198716"/>
    </source>
</evidence>
<feature type="domain" description="HTH tetR-type" evidence="5">
    <location>
        <begin position="12"/>
        <end position="72"/>
    </location>
</feature>
<protein>
    <submittedName>
        <fullName evidence="6">Transcriptional regulator, TetR family</fullName>
    </submittedName>
</protein>
<dbReference type="PANTHER" id="PTHR30055:SF200">
    <property type="entry name" value="HTH-TYPE TRANSCRIPTIONAL REPRESSOR BDCR"/>
    <property type="match status" value="1"/>
</dbReference>
<accession>A0A1I1XMF8</accession>
<dbReference type="InterPro" id="IPR011075">
    <property type="entry name" value="TetR_C"/>
</dbReference>
<dbReference type="Gene3D" id="1.10.357.10">
    <property type="entry name" value="Tetracycline Repressor, domain 2"/>
    <property type="match status" value="1"/>
</dbReference>
<dbReference type="PROSITE" id="PS50977">
    <property type="entry name" value="HTH_TETR_2"/>
    <property type="match status" value="1"/>
</dbReference>
<dbReference type="RefSeq" id="WP_092927545.1">
    <property type="nucleotide sequence ID" value="NZ_FOMZ01000007.1"/>
</dbReference>
<evidence type="ECO:0000256" key="4">
    <source>
        <dbReference type="PROSITE-ProRule" id="PRU00335"/>
    </source>
</evidence>
<evidence type="ECO:0000259" key="5">
    <source>
        <dbReference type="PROSITE" id="PS50977"/>
    </source>
</evidence>
<dbReference type="PANTHER" id="PTHR30055">
    <property type="entry name" value="HTH-TYPE TRANSCRIPTIONAL REGULATOR RUTR"/>
    <property type="match status" value="1"/>
</dbReference>
<dbReference type="SUPFAM" id="SSF48498">
    <property type="entry name" value="Tetracyclin repressor-like, C-terminal domain"/>
    <property type="match status" value="1"/>
</dbReference>
<keyword evidence="7" id="KW-1185">Reference proteome</keyword>
<sequence length="208" mass="22367">MSTGTHSEQSLTPGARRILDVASELFYWRGINAVGVDTIAAESGVTKRTLYDRFGSKDNLVAAYLNARDRRWRDTVTARLRDAPPDPVARVLVPFDALPEWLAPSTRGCGFSNAFAELPDADHPGRRIAVAEKTWLRALFRDLLTEAGAADGNDVEALATQLLSLHEGAIISYAVVNDDSAVAAARAAAKMLVTGTLPGHLADQPSSR</sequence>
<dbReference type="Pfam" id="PF16925">
    <property type="entry name" value="TetR_C_13"/>
    <property type="match status" value="1"/>
</dbReference>
<keyword evidence="3" id="KW-0804">Transcription</keyword>
<gene>
    <name evidence="6" type="ORF">SAMN04487819_107279</name>
</gene>
<dbReference type="InterPro" id="IPR001647">
    <property type="entry name" value="HTH_TetR"/>
</dbReference>
<dbReference type="InterPro" id="IPR009057">
    <property type="entry name" value="Homeodomain-like_sf"/>
</dbReference>
<dbReference type="Pfam" id="PF00440">
    <property type="entry name" value="TetR_N"/>
    <property type="match status" value="1"/>
</dbReference>
<evidence type="ECO:0000256" key="1">
    <source>
        <dbReference type="ARBA" id="ARBA00023015"/>
    </source>
</evidence>
<evidence type="ECO:0000313" key="6">
    <source>
        <dbReference type="EMBL" id="SFE08506.1"/>
    </source>
</evidence>
<dbReference type="GO" id="GO:0003700">
    <property type="term" value="F:DNA-binding transcription factor activity"/>
    <property type="evidence" value="ECO:0007669"/>
    <property type="project" value="TreeGrafter"/>
</dbReference>
<evidence type="ECO:0000256" key="3">
    <source>
        <dbReference type="ARBA" id="ARBA00023163"/>
    </source>
</evidence>
<dbReference type="InterPro" id="IPR036271">
    <property type="entry name" value="Tet_transcr_reg_TetR-rel_C_sf"/>
</dbReference>